<feature type="repeat" description="WD" evidence="5">
    <location>
        <begin position="521"/>
        <end position="562"/>
    </location>
</feature>
<comment type="subcellular location">
    <subcellularLocation>
        <location evidence="1">Nucleus</location>
        <location evidence="1">Nucleolus</location>
    </subcellularLocation>
</comment>
<dbReference type="InterPro" id="IPR024977">
    <property type="entry name" value="Apc4-like_WD40_dom"/>
</dbReference>
<evidence type="ECO:0000256" key="3">
    <source>
        <dbReference type="ARBA" id="ARBA00022737"/>
    </source>
</evidence>
<feature type="domain" description="Anaphase-promoting complex subunit 4-like WD40" evidence="8">
    <location>
        <begin position="88"/>
        <end position="154"/>
    </location>
</feature>
<dbReference type="SUPFAM" id="SSF50978">
    <property type="entry name" value="WD40 repeat-like"/>
    <property type="match status" value="1"/>
</dbReference>
<dbReference type="Proteomes" id="UP001497383">
    <property type="component" value="Chromosome 7"/>
</dbReference>
<dbReference type="EMBL" id="OZ022411">
    <property type="protein sequence ID" value="CAK9441452.1"/>
    <property type="molecule type" value="Genomic_DNA"/>
</dbReference>
<feature type="repeat" description="WD" evidence="5">
    <location>
        <begin position="236"/>
        <end position="277"/>
    </location>
</feature>
<dbReference type="CDD" id="cd00200">
    <property type="entry name" value="WD40"/>
    <property type="match status" value="1"/>
</dbReference>
<dbReference type="InterPro" id="IPR001680">
    <property type="entry name" value="WD40_rpt"/>
</dbReference>
<dbReference type="PANTHER" id="PTHR19854:SF15">
    <property type="entry name" value="TRANSDUCIN BETA-LIKE PROTEIN 3"/>
    <property type="match status" value="1"/>
</dbReference>
<dbReference type="PROSITE" id="PS50082">
    <property type="entry name" value="WD_REPEATS_2"/>
    <property type="match status" value="9"/>
</dbReference>
<sequence length="847" mass="95191">MCYSHHPNGGDAHRRFGIYLAAPVNKKKKNLETHEVSTVREDTTSKDTRKDPMDLKTTYTHRSIEPIYVGSTSATINTLDGRYMATPRDEHVIITDLDSNEIYCQVPGDDDEVITSLCFSPNGRHLAICSQSQQLRVFDLSSRSIAKTFKLSSPVYMSCADASSSLFAFGGTDGVVTVWDIEGGFVSQSLKGHGTIICSLSIHGEPHEPNWRLASGDTMGTVKIWDLERKKCIHTLNDHNTAVRGVAFDNSFEYFLSGGRDQIVIIYSTKNFKPLETYHIREQIEACGFVKFVNETQYFYTAGSSNTLRLWEIKTGDLIAQSPAPLKTNEELLIVHAIKVEEQRKIYLVVSDQTVVEVDLSIEDQRIEKDHVFDLPCVRKIAGNQGVVADVKYVGPDLNLLAMATNAPALRVLNLEKPFEVAMYEGHTDLLNAVDASADGVWIATASKDGEARVWNWSDKTSAFEPFAVFQGHAGSVTAISFNKSTTTPTFLVTGSNDLTVKKWKIPKVPGEVVKHSVFTRRAHDKDINAIDVSPNDEFFATASYDKLAKVWSSETGETVGVLKGHKRGLWDVNFYKYDKLIATGSGDKTVKVWSLHDFACKKTLEGHTNAVQRVRFFNSVNAQLVSSGADGLVKLWDYKTEETIKTLDNHADRIWALAVKDDEGDEFVTADGDGKIVVWKDNTAEEVKEKELQEKEKIEQEQDLSNFIKNQDWSNAFLLALSLNHSMRLYNVIKSCIETNIDADSSIGSFELESTISSLNNEQLVLLFKKIRDWNVNFKFFEISQNLLHVILHNFAIEKLIEIPGVMKNVDSILPYNERHYSRLDDLIEQTYVLDYTVEQMNRLLA</sequence>
<dbReference type="PROSITE" id="PS50294">
    <property type="entry name" value="WD_REPEATS_REGION"/>
    <property type="match status" value="5"/>
</dbReference>
<organism evidence="9 10">
    <name type="scientific">Lodderomyces beijingensis</name>
    <dbReference type="NCBI Taxonomy" id="1775926"/>
    <lineage>
        <taxon>Eukaryota</taxon>
        <taxon>Fungi</taxon>
        <taxon>Dikarya</taxon>
        <taxon>Ascomycota</taxon>
        <taxon>Saccharomycotina</taxon>
        <taxon>Pichiomycetes</taxon>
        <taxon>Debaryomycetaceae</taxon>
        <taxon>Candida/Lodderomyces clade</taxon>
        <taxon>Lodderomyces</taxon>
    </lineage>
</organism>
<dbReference type="SUPFAM" id="SSF50998">
    <property type="entry name" value="Quinoprotein alcohol dehydrogenase-like"/>
    <property type="match status" value="1"/>
</dbReference>
<dbReference type="InterPro" id="IPR011047">
    <property type="entry name" value="Quinoprotein_ADH-like_sf"/>
</dbReference>
<dbReference type="SMART" id="SM00320">
    <property type="entry name" value="WD40"/>
    <property type="match status" value="11"/>
</dbReference>
<reference evidence="9 10" key="1">
    <citation type="submission" date="2024-03" db="EMBL/GenBank/DDBJ databases">
        <authorList>
            <person name="Brejova B."/>
        </authorList>
    </citation>
    <scope>NUCLEOTIDE SEQUENCE [LARGE SCALE GENOMIC DNA]</scope>
    <source>
        <strain evidence="9 10">CBS 14171</strain>
    </source>
</reference>
<evidence type="ECO:0008006" key="11">
    <source>
        <dbReference type="Google" id="ProtNLM"/>
    </source>
</evidence>
<dbReference type="Gene3D" id="2.130.10.10">
    <property type="entry name" value="YVTN repeat-like/Quinoprotein amine dehydrogenase"/>
    <property type="match status" value="3"/>
</dbReference>
<name>A0ABP0ZSI4_9ASCO</name>
<evidence type="ECO:0000256" key="2">
    <source>
        <dbReference type="ARBA" id="ARBA00022574"/>
    </source>
</evidence>
<dbReference type="InterPro" id="IPR013934">
    <property type="entry name" value="Utp13_C"/>
</dbReference>
<dbReference type="InterPro" id="IPR036322">
    <property type="entry name" value="WD40_repeat_dom_sf"/>
</dbReference>
<evidence type="ECO:0000256" key="6">
    <source>
        <dbReference type="SAM" id="MobiDB-lite"/>
    </source>
</evidence>
<evidence type="ECO:0000313" key="10">
    <source>
        <dbReference type="Proteomes" id="UP001497383"/>
    </source>
</evidence>
<keyword evidence="3" id="KW-0677">Repeat</keyword>
<feature type="repeat" description="WD" evidence="5">
    <location>
        <begin position="424"/>
        <end position="456"/>
    </location>
</feature>
<dbReference type="Pfam" id="PF08625">
    <property type="entry name" value="Utp13"/>
    <property type="match status" value="1"/>
</dbReference>
<feature type="repeat" description="WD" evidence="5">
    <location>
        <begin position="190"/>
        <end position="235"/>
    </location>
</feature>
<proteinExistence type="predicted"/>
<evidence type="ECO:0000256" key="1">
    <source>
        <dbReference type="ARBA" id="ARBA00004604"/>
    </source>
</evidence>
<feature type="domain" description="U3 small nucleolar RNA-associated protein 13 C-terminal" evidence="7">
    <location>
        <begin position="702"/>
        <end position="842"/>
    </location>
</feature>
<feature type="repeat" description="WD" evidence="5">
    <location>
        <begin position="290"/>
        <end position="321"/>
    </location>
</feature>
<keyword evidence="10" id="KW-1185">Reference proteome</keyword>
<feature type="repeat" description="WD" evidence="5">
    <location>
        <begin position="470"/>
        <end position="506"/>
    </location>
</feature>
<evidence type="ECO:0000259" key="8">
    <source>
        <dbReference type="Pfam" id="PF12894"/>
    </source>
</evidence>
<evidence type="ECO:0000259" key="7">
    <source>
        <dbReference type="Pfam" id="PF08625"/>
    </source>
</evidence>
<protein>
    <recommendedName>
        <fullName evidence="11">U3 small nucleolar RNA-associated protein 13 C-terminal domain-containing protein</fullName>
    </recommendedName>
</protein>
<evidence type="ECO:0000256" key="4">
    <source>
        <dbReference type="ARBA" id="ARBA00023242"/>
    </source>
</evidence>
<feature type="repeat" description="WD" evidence="5">
    <location>
        <begin position="563"/>
        <end position="604"/>
    </location>
</feature>
<evidence type="ECO:0000313" key="9">
    <source>
        <dbReference type="EMBL" id="CAK9441452.1"/>
    </source>
</evidence>
<accession>A0ABP0ZSI4</accession>
<evidence type="ECO:0000256" key="5">
    <source>
        <dbReference type="PROSITE-ProRule" id="PRU00221"/>
    </source>
</evidence>
<keyword evidence="2 5" id="KW-0853">WD repeat</keyword>
<gene>
    <name evidence="9" type="ORF">LODBEIA_P53200</name>
</gene>
<feature type="repeat" description="WD" evidence="5">
    <location>
        <begin position="648"/>
        <end position="690"/>
    </location>
</feature>
<dbReference type="PANTHER" id="PTHR19854">
    <property type="entry name" value="TRANSDUCIN BETA-LIKE 3"/>
    <property type="match status" value="1"/>
</dbReference>
<feature type="region of interest" description="Disordered" evidence="6">
    <location>
        <begin position="31"/>
        <end position="53"/>
    </location>
</feature>
<dbReference type="RefSeq" id="XP_066832258.1">
    <property type="nucleotide sequence ID" value="XM_066975640.1"/>
</dbReference>
<dbReference type="InterPro" id="IPR015943">
    <property type="entry name" value="WD40/YVTN_repeat-like_dom_sf"/>
</dbReference>
<dbReference type="InterPro" id="IPR020472">
    <property type="entry name" value="WD40_PAC1"/>
</dbReference>
<dbReference type="GeneID" id="92210516"/>
<keyword evidence="4" id="KW-0539">Nucleus</keyword>
<feature type="repeat" description="WD" evidence="5">
    <location>
        <begin position="605"/>
        <end position="647"/>
    </location>
</feature>
<dbReference type="Pfam" id="PF00400">
    <property type="entry name" value="WD40"/>
    <property type="match status" value="7"/>
</dbReference>
<dbReference type="PRINTS" id="PR00320">
    <property type="entry name" value="GPROTEINBRPT"/>
</dbReference>
<dbReference type="Pfam" id="PF12894">
    <property type="entry name" value="ANAPC4_WD40"/>
    <property type="match status" value="1"/>
</dbReference>